<name>A0A7J3I7K8_9CREN</name>
<accession>A0A7J3I7K8</accession>
<evidence type="ECO:0000313" key="2">
    <source>
        <dbReference type="EMBL" id="HGN36581.1"/>
    </source>
</evidence>
<dbReference type="EMBL" id="DTAI01000095">
    <property type="protein sequence ID" value="HGN36581.1"/>
    <property type="molecule type" value="Genomic_DNA"/>
</dbReference>
<evidence type="ECO:0000259" key="1">
    <source>
        <dbReference type="Pfam" id="PF09651"/>
    </source>
</evidence>
<dbReference type="AlphaFoldDB" id="A0A7J3I7K8"/>
<organism evidence="2">
    <name type="scientific">Ignisphaera aggregans</name>
    <dbReference type="NCBI Taxonomy" id="334771"/>
    <lineage>
        <taxon>Archaea</taxon>
        <taxon>Thermoproteota</taxon>
        <taxon>Thermoprotei</taxon>
        <taxon>Desulfurococcales</taxon>
        <taxon>Desulfurococcaceae</taxon>
        <taxon>Ignisphaera</taxon>
    </lineage>
</organism>
<proteinExistence type="predicted"/>
<reference evidence="2" key="1">
    <citation type="journal article" date="2020" name="mSystems">
        <title>Genome- and Community-Level Interaction Insights into Carbon Utilization and Element Cycling Functions of Hydrothermarchaeota in Hydrothermal Sediment.</title>
        <authorList>
            <person name="Zhou Z."/>
            <person name="Liu Y."/>
            <person name="Xu W."/>
            <person name="Pan J."/>
            <person name="Luo Z.H."/>
            <person name="Li M."/>
        </authorList>
    </citation>
    <scope>NUCLEOTIDE SEQUENCE [LARGE SCALE GENOMIC DNA]</scope>
    <source>
        <strain evidence="2">SpSt-618</strain>
    </source>
</reference>
<dbReference type="NCBIfam" id="TIGR02619">
    <property type="entry name" value="putative CRISPR-associated protein, APE2256 family"/>
    <property type="match status" value="1"/>
</dbReference>
<dbReference type="Pfam" id="PF09651">
    <property type="entry name" value="Cas_APE2256"/>
    <property type="match status" value="1"/>
</dbReference>
<dbReference type="Gene3D" id="1.10.196.30">
    <property type="match status" value="1"/>
</dbReference>
<dbReference type="Gene3D" id="3.40.50.10770">
    <property type="entry name" value="Hypothetical protein VC1899 like domain (Restriction endonuclease-like)"/>
    <property type="match status" value="1"/>
</dbReference>
<feature type="domain" description="CRISPR system ring nuclease SSO1393-like" evidence="1">
    <location>
        <begin position="79"/>
        <end position="212"/>
    </location>
</feature>
<dbReference type="InterPro" id="IPR013442">
    <property type="entry name" value="SSO1393-like"/>
</dbReference>
<protein>
    <submittedName>
        <fullName evidence="2">Putative CRISPR-associated protein</fullName>
    </submittedName>
</protein>
<comment type="caution">
    <text evidence="2">The sequence shown here is derived from an EMBL/GenBank/DDBJ whole genome shotgun (WGS) entry which is preliminary data.</text>
</comment>
<sequence length="282" mass="31539">MASLGCAVYISPVGTSLLANFWRDRGGEFVSRYRDLSEWSRLSPNDARNAYPDGSVCRALEDGDLIYALVDYGSRFRERSCAEVNGVLGIQKIFGHSPGDTLLYLLYTKTCNTSIAAHALMKVFSLLGFSRVSPIELKGIASVDEFDRGLIEVLDRVSSIIGSHRGRCRIYVNATPGFKAETSFVALVSLLLGVDGVVYIHESFDQPVLLPYIPLSIDVNELKQLLDVFGGEDRVHINAFISAVDYGRYLDYRERGLIMVEHEYVRLRPWIKTLISIATKRM</sequence>
<gene>
    <name evidence="2" type="ORF">ENT87_03415</name>
</gene>